<dbReference type="EMBL" id="FN645466">
    <property type="protein sequence ID" value="CBI78310.1"/>
    <property type="molecule type" value="Genomic_DNA"/>
</dbReference>
<protein>
    <submittedName>
        <fullName evidence="1">Uncharacterized protein</fullName>
    </submittedName>
</protein>
<gene>
    <name evidence="1" type="ORF">BARRO_120084</name>
</gene>
<proteinExistence type="predicted"/>
<accession>E6YN72</accession>
<sequence length="66" mass="7397">MFAILNTSLIPIKSLTIYLEHSLIHKHNPAIQSALPMEETRDTSPKTAGESYCHPPLRSFILIPPD</sequence>
<organism evidence="1">
    <name type="scientific">Bartonella rochalimae ATCC BAA-1498</name>
    <dbReference type="NCBI Taxonomy" id="685782"/>
    <lineage>
        <taxon>Bacteria</taxon>
        <taxon>Pseudomonadati</taxon>
        <taxon>Pseudomonadota</taxon>
        <taxon>Alphaproteobacteria</taxon>
        <taxon>Hyphomicrobiales</taxon>
        <taxon>Bartonellaceae</taxon>
        <taxon>Bartonella</taxon>
    </lineage>
</organism>
<evidence type="ECO:0000313" key="1">
    <source>
        <dbReference type="EMBL" id="CBI78310.1"/>
    </source>
</evidence>
<reference evidence="1" key="1">
    <citation type="journal article" date="2011" name="PLoS Genet.">
        <title>Parallel evolution of a type IV secretion system in radiating lineages of the host-restricted bacterial pathogen Bartonella.</title>
        <authorList>
            <person name="Engel P."/>
            <person name="Salzburger W."/>
            <person name="Liesch M."/>
            <person name="Chang C.C."/>
            <person name="Maruyama S."/>
            <person name="Lanz C."/>
            <person name="Calteau A."/>
            <person name="Lajus A."/>
            <person name="Medigue C."/>
            <person name="Schuster S.C."/>
            <person name="Dehio C."/>
        </authorList>
    </citation>
    <scope>NUCLEOTIDE SEQUENCE</scope>
    <source>
        <strain evidence="1">ATCC BAA-1498</strain>
    </source>
</reference>
<name>E6YN72_9HYPH</name>
<dbReference type="AlphaFoldDB" id="E6YN72"/>